<keyword evidence="1" id="KW-0677">Repeat</keyword>
<comment type="caution">
    <text evidence="6">The sequence shown here is derived from an EMBL/GenBank/DDBJ whole genome shotgun (WGS) entry which is preliminary data.</text>
</comment>
<dbReference type="PANTHER" id="PTHR19211:SF6">
    <property type="entry name" value="BLL7188 PROTEIN"/>
    <property type="match status" value="1"/>
</dbReference>
<evidence type="ECO:0000313" key="6">
    <source>
        <dbReference type="EMBL" id="TCM59281.1"/>
    </source>
</evidence>
<keyword evidence="7" id="KW-1185">Reference proteome</keyword>
<dbReference type="SMART" id="SM00382">
    <property type="entry name" value="AAA"/>
    <property type="match status" value="2"/>
</dbReference>
<feature type="compositionally biased region" description="Low complexity" evidence="4">
    <location>
        <begin position="253"/>
        <end position="268"/>
    </location>
</feature>
<evidence type="ECO:0000256" key="3">
    <source>
        <dbReference type="ARBA" id="ARBA00022840"/>
    </source>
</evidence>
<accession>A0A4R1X9A6</accession>
<evidence type="ECO:0000256" key="1">
    <source>
        <dbReference type="ARBA" id="ARBA00022737"/>
    </source>
</evidence>
<dbReference type="EMBL" id="SLVJ01000045">
    <property type="protein sequence ID" value="TCM59281.1"/>
    <property type="molecule type" value="Genomic_DNA"/>
</dbReference>
<sequence>MTSTACVISHLSLELNQGPLFQDLNFQLPLKQFSALIGRNGQGKSLLLSRLAENPDLAVPFRGDVHWQVDYATLSQLQRISGQSIADALGVTALAQCFARIEQGLGEVDDFNQVEGLWHLPAQWQQMLSNALLPTELDFPIAQLSEGQKTKLALCQRFQLKDHYLLLDEPSNHLDHAGRQWLIQQILQHPMGCLVVSHDRELLQHAEQIYHLDAQSIQRHSGNYADYMQQHQRELNALQQRVAQDKRELKQTQLQQQQSMAKAASRQQTGEKIRKSGSQAKILLDFKKEQAQHSSAGLATQFHKQLQSATASLAEHQQQLDKTKAQRFELGFARSAHQGEILRLTRLTLPHIATQSIDFALSVGEKLHLVGANGIGKSSLLQLIHHQLPPAKGEIFKATASLYLDQRFSFLNTEQNAIDNLSRLHPALTELEYRRLLGQLRLKGDKGLLPLKYLSGGEQLKVALLAISQMSADIGLLLLDEPENHLDIESRQLLADAIAVFPGTVILVSHDRHFVAECGIEQSYEILSY</sequence>
<dbReference type="InterPro" id="IPR003439">
    <property type="entry name" value="ABC_transporter-like_ATP-bd"/>
</dbReference>
<keyword evidence="2" id="KW-0547">Nucleotide-binding</keyword>
<evidence type="ECO:0000256" key="2">
    <source>
        <dbReference type="ARBA" id="ARBA00022741"/>
    </source>
</evidence>
<dbReference type="GO" id="GO:0016887">
    <property type="term" value="F:ATP hydrolysis activity"/>
    <property type="evidence" value="ECO:0007669"/>
    <property type="project" value="InterPro"/>
</dbReference>
<dbReference type="PANTHER" id="PTHR19211">
    <property type="entry name" value="ATP-BINDING TRANSPORT PROTEIN-RELATED"/>
    <property type="match status" value="1"/>
</dbReference>
<dbReference type="PROSITE" id="PS50893">
    <property type="entry name" value="ABC_TRANSPORTER_2"/>
    <property type="match status" value="1"/>
</dbReference>
<name>A0A4R1X9A6_ACICA</name>
<feature type="domain" description="ABC transporter" evidence="5">
    <location>
        <begin position="6"/>
        <end position="239"/>
    </location>
</feature>
<dbReference type="AlphaFoldDB" id="A0A4R1X9A6"/>
<evidence type="ECO:0000313" key="7">
    <source>
        <dbReference type="Proteomes" id="UP000294963"/>
    </source>
</evidence>
<gene>
    <name evidence="6" type="ORF">EC844_1454</name>
</gene>
<organism evidence="6 7">
    <name type="scientific">Acinetobacter calcoaceticus</name>
    <dbReference type="NCBI Taxonomy" id="471"/>
    <lineage>
        <taxon>Bacteria</taxon>
        <taxon>Pseudomonadati</taxon>
        <taxon>Pseudomonadota</taxon>
        <taxon>Gammaproteobacteria</taxon>
        <taxon>Moraxellales</taxon>
        <taxon>Moraxellaceae</taxon>
        <taxon>Acinetobacter</taxon>
        <taxon>Acinetobacter calcoaceticus/baumannii complex</taxon>
    </lineage>
</organism>
<proteinExistence type="predicted"/>
<dbReference type="OrthoDB" id="9808609at2"/>
<dbReference type="Gene3D" id="3.40.50.300">
    <property type="entry name" value="P-loop containing nucleotide triphosphate hydrolases"/>
    <property type="match status" value="2"/>
</dbReference>
<evidence type="ECO:0000259" key="5">
    <source>
        <dbReference type="PROSITE" id="PS50893"/>
    </source>
</evidence>
<protein>
    <submittedName>
        <fullName evidence="6">ATPase subunit of ABC transporter with duplicated ATPase domains</fullName>
    </submittedName>
</protein>
<reference evidence="6 7" key="1">
    <citation type="submission" date="2019-03" db="EMBL/GenBank/DDBJ databases">
        <title>Genomic analyses of the natural microbiome of Caenorhabditis elegans.</title>
        <authorList>
            <person name="Samuel B."/>
        </authorList>
    </citation>
    <scope>NUCLEOTIDE SEQUENCE [LARGE SCALE GENOMIC DNA]</scope>
    <source>
        <strain evidence="6 7">JUb89</strain>
    </source>
</reference>
<dbReference type="Pfam" id="PF00005">
    <property type="entry name" value="ABC_tran"/>
    <property type="match status" value="2"/>
</dbReference>
<dbReference type="Proteomes" id="UP000294963">
    <property type="component" value="Unassembled WGS sequence"/>
</dbReference>
<feature type="region of interest" description="Disordered" evidence="4">
    <location>
        <begin position="253"/>
        <end position="274"/>
    </location>
</feature>
<dbReference type="InterPro" id="IPR027417">
    <property type="entry name" value="P-loop_NTPase"/>
</dbReference>
<dbReference type="InterPro" id="IPR050611">
    <property type="entry name" value="ABCF"/>
</dbReference>
<keyword evidence="3" id="KW-0067">ATP-binding</keyword>
<dbReference type="GO" id="GO:0005524">
    <property type="term" value="F:ATP binding"/>
    <property type="evidence" value="ECO:0007669"/>
    <property type="project" value="UniProtKB-KW"/>
</dbReference>
<dbReference type="SUPFAM" id="SSF52540">
    <property type="entry name" value="P-loop containing nucleoside triphosphate hydrolases"/>
    <property type="match status" value="2"/>
</dbReference>
<dbReference type="InterPro" id="IPR003593">
    <property type="entry name" value="AAA+_ATPase"/>
</dbReference>
<evidence type="ECO:0000256" key="4">
    <source>
        <dbReference type="SAM" id="MobiDB-lite"/>
    </source>
</evidence>